<sequence>MHMKKILIAVLLCFGVLSANQAIAAVTLSGKYPACISANEFERLSSILQHEDQEAFEEIFKTSCFMPKKGVKVDKVVSMGWTSGVAHVKVYVKGNLYDLWTNTENLQSEKAGK</sequence>
<dbReference type="EMBL" id="DAAVHJ010000007">
    <property type="protein sequence ID" value="HAF4765217.1"/>
    <property type="molecule type" value="Genomic_DNA"/>
</dbReference>
<evidence type="ECO:0000313" key="4">
    <source>
        <dbReference type="EMBL" id="HAF4765217.1"/>
    </source>
</evidence>
<dbReference type="AlphaFoldDB" id="A0A747D2L5"/>
<evidence type="ECO:0000313" key="2">
    <source>
        <dbReference type="EMBL" id="HAF4377779.1"/>
    </source>
</evidence>
<accession>A0A747D2L5</accession>
<comment type="caution">
    <text evidence="2">The sequence shown here is derived from an EMBL/GenBank/DDBJ whole genome shotgun (WGS) entry which is preliminary data.</text>
</comment>
<organism evidence="2">
    <name type="scientific">Salmonella enterica</name>
    <name type="common">Salmonella choleraesuis</name>
    <dbReference type="NCBI Taxonomy" id="28901"/>
    <lineage>
        <taxon>Bacteria</taxon>
        <taxon>Pseudomonadati</taxon>
        <taxon>Pseudomonadota</taxon>
        <taxon>Gammaproteobacteria</taxon>
        <taxon>Enterobacterales</taxon>
        <taxon>Enterobacteriaceae</taxon>
        <taxon>Salmonella</taxon>
    </lineage>
</organism>
<gene>
    <name evidence="2" type="ORF">G8L20_003025</name>
    <name evidence="4" type="ORF">G8O04_003434</name>
    <name evidence="3" type="ORF">G9B26_002458</name>
</gene>
<reference evidence="2" key="1">
    <citation type="journal article" date="2018" name="Genome Biol.">
        <title>SKESA: strategic k-mer extension for scrupulous assemblies.</title>
        <authorList>
            <person name="Souvorov A."/>
            <person name="Agarwala R."/>
            <person name="Lipman D.J."/>
        </authorList>
    </citation>
    <scope>NUCLEOTIDE SEQUENCE</scope>
    <source>
        <strain evidence="2">MA.EP10/110</strain>
        <strain evidence="3">MA.SE06/52</strain>
        <strain evidence="4">MA.SE08/125</strain>
    </source>
</reference>
<reference evidence="2" key="2">
    <citation type="submission" date="2020-02" db="EMBL/GenBank/DDBJ databases">
        <authorList>
            <consortium name="NCBI Pathogen Detection Project"/>
        </authorList>
    </citation>
    <scope>NUCLEOTIDE SEQUENCE</scope>
    <source>
        <strain evidence="2">MA.EP10/110</strain>
        <strain evidence="3">MA.SE06/52</strain>
        <strain evidence="4">MA.SE08/125</strain>
    </source>
</reference>
<feature type="signal peptide" evidence="1">
    <location>
        <begin position="1"/>
        <end position="24"/>
    </location>
</feature>
<proteinExistence type="predicted"/>
<dbReference type="EMBL" id="DAAVGX010000004">
    <property type="protein sequence ID" value="HAF4630949.1"/>
    <property type="molecule type" value="Genomic_DNA"/>
</dbReference>
<name>A0A747D2L5_SALER</name>
<keyword evidence="1" id="KW-0732">Signal</keyword>
<evidence type="ECO:0000256" key="1">
    <source>
        <dbReference type="SAM" id="SignalP"/>
    </source>
</evidence>
<evidence type="ECO:0000313" key="3">
    <source>
        <dbReference type="EMBL" id="HAF4630949.1"/>
    </source>
</evidence>
<protein>
    <submittedName>
        <fullName evidence="2">Uncharacterized protein</fullName>
    </submittedName>
</protein>
<dbReference type="EMBL" id="DAAVER010000005">
    <property type="protein sequence ID" value="HAF4377779.1"/>
    <property type="molecule type" value="Genomic_DNA"/>
</dbReference>
<feature type="chain" id="PRO_5036197699" evidence="1">
    <location>
        <begin position="25"/>
        <end position="113"/>
    </location>
</feature>